<dbReference type="GO" id="GO:0007165">
    <property type="term" value="P:signal transduction"/>
    <property type="evidence" value="ECO:0007669"/>
    <property type="project" value="UniProtKB-KW"/>
</dbReference>
<evidence type="ECO:0000256" key="6">
    <source>
        <dbReference type="ARBA" id="ARBA00022692"/>
    </source>
</evidence>
<dbReference type="Pfam" id="PF00672">
    <property type="entry name" value="HAMP"/>
    <property type="match status" value="1"/>
</dbReference>
<feature type="transmembrane region" description="Helical" evidence="14">
    <location>
        <begin position="190"/>
        <end position="210"/>
    </location>
</feature>
<dbReference type="GO" id="GO:0004888">
    <property type="term" value="F:transmembrane signaling receptor activity"/>
    <property type="evidence" value="ECO:0007669"/>
    <property type="project" value="InterPro"/>
</dbReference>
<protein>
    <submittedName>
        <fullName evidence="17">Methyl-accepting chemotaxis sensory transducer with TarH sensor</fullName>
    </submittedName>
</protein>
<name>A0A4R3HSL2_PAULE</name>
<dbReference type="InterPro" id="IPR004089">
    <property type="entry name" value="MCPsignal_dom"/>
</dbReference>
<dbReference type="CDD" id="cd06225">
    <property type="entry name" value="HAMP"/>
    <property type="match status" value="1"/>
</dbReference>
<keyword evidence="3" id="KW-0488">Methylation</keyword>
<dbReference type="Proteomes" id="UP000295382">
    <property type="component" value="Unassembled WGS sequence"/>
</dbReference>
<dbReference type="GO" id="GO:0005886">
    <property type="term" value="C:plasma membrane"/>
    <property type="evidence" value="ECO:0007669"/>
    <property type="project" value="UniProtKB-SubCell"/>
</dbReference>
<keyword evidence="9 11" id="KW-0807">Transducer</keyword>
<evidence type="ECO:0000313" key="18">
    <source>
        <dbReference type="Proteomes" id="UP000295382"/>
    </source>
</evidence>
<evidence type="ECO:0000256" key="2">
    <source>
        <dbReference type="ARBA" id="ARBA00022475"/>
    </source>
</evidence>
<comment type="subcellular location">
    <subcellularLocation>
        <location evidence="1">Cell inner membrane</location>
        <topology evidence="1">Multi-pass membrane protein</topology>
    </subcellularLocation>
</comment>
<comment type="caution">
    <text evidence="17">The sequence shown here is derived from an EMBL/GenBank/DDBJ whole genome shotgun (WGS) entry which is preliminary data.</text>
</comment>
<dbReference type="PRINTS" id="PR00260">
    <property type="entry name" value="CHEMTRNSDUCR"/>
</dbReference>
<evidence type="ECO:0000256" key="4">
    <source>
        <dbReference type="ARBA" id="ARBA00022500"/>
    </source>
</evidence>
<feature type="coiled-coil region" evidence="12">
    <location>
        <begin position="468"/>
        <end position="506"/>
    </location>
</feature>
<evidence type="ECO:0000256" key="10">
    <source>
        <dbReference type="ARBA" id="ARBA00029447"/>
    </source>
</evidence>
<feature type="compositionally biased region" description="Polar residues" evidence="13">
    <location>
        <begin position="293"/>
        <end position="305"/>
    </location>
</feature>
<accession>A0A4R3HSL2</accession>
<evidence type="ECO:0000259" key="16">
    <source>
        <dbReference type="PROSITE" id="PS50885"/>
    </source>
</evidence>
<feature type="region of interest" description="Disordered" evidence="13">
    <location>
        <begin position="276"/>
        <end position="305"/>
    </location>
</feature>
<dbReference type="SMART" id="SM00283">
    <property type="entry name" value="MA"/>
    <property type="match status" value="1"/>
</dbReference>
<dbReference type="InterPro" id="IPR003660">
    <property type="entry name" value="HAMP_dom"/>
</dbReference>
<evidence type="ECO:0000256" key="9">
    <source>
        <dbReference type="ARBA" id="ARBA00023224"/>
    </source>
</evidence>
<evidence type="ECO:0000256" key="3">
    <source>
        <dbReference type="ARBA" id="ARBA00022481"/>
    </source>
</evidence>
<dbReference type="Pfam" id="PF02203">
    <property type="entry name" value="TarH"/>
    <property type="match status" value="1"/>
</dbReference>
<evidence type="ECO:0000256" key="12">
    <source>
        <dbReference type="SAM" id="Coils"/>
    </source>
</evidence>
<feature type="domain" description="HAMP" evidence="16">
    <location>
        <begin position="211"/>
        <end position="263"/>
    </location>
</feature>
<dbReference type="SMART" id="SM00304">
    <property type="entry name" value="HAMP"/>
    <property type="match status" value="1"/>
</dbReference>
<keyword evidence="2" id="KW-1003">Cell membrane</keyword>
<proteinExistence type="inferred from homology"/>
<dbReference type="InterPro" id="IPR051310">
    <property type="entry name" value="MCP_chemotaxis"/>
</dbReference>
<keyword evidence="8 14" id="KW-0472">Membrane</keyword>
<evidence type="ECO:0000256" key="8">
    <source>
        <dbReference type="ARBA" id="ARBA00023136"/>
    </source>
</evidence>
<dbReference type="Pfam" id="PF00015">
    <property type="entry name" value="MCPsignal"/>
    <property type="match status" value="1"/>
</dbReference>
<keyword evidence="12" id="KW-0175">Coiled coil</keyword>
<evidence type="ECO:0000256" key="11">
    <source>
        <dbReference type="PROSITE-ProRule" id="PRU00284"/>
    </source>
</evidence>
<dbReference type="PROSITE" id="PS50885">
    <property type="entry name" value="HAMP"/>
    <property type="match status" value="1"/>
</dbReference>
<feature type="domain" description="Methyl-accepting transducer" evidence="15">
    <location>
        <begin position="268"/>
        <end position="497"/>
    </location>
</feature>
<dbReference type="AlphaFoldDB" id="A0A4R3HSL2"/>
<keyword evidence="7 14" id="KW-1133">Transmembrane helix</keyword>
<dbReference type="OrthoDB" id="8982326at2"/>
<sequence length="527" mass="56069">MFKNLTIKARLIFVIGFLSLQLIIGAVMGLVGLDRANDAMRSMYEDRLAALGQVDKVIRLLTLNQLAAAKAVTAEPGKGELLATEIANNMSQIDQVWSQYMATYLTPEEKQLAEQAAVARKTFLAEGLQPTLAAIKAQDMTLVTSLVQGKMEELFSPVSDSLNKLINLQLEVAKSDYDASQQTYHLIRTICLAGMTFGLILAAIIGVLLVRAITRPLNAAVEIAGAIAAGDLTRSIQVRSNDETGRLMQALRDMNEGLVKIVSQVRAGTETIKTSSAEIASGNHDLSARTEEQASSLEETASSMEELTSTVKQNADNARQANMLAESASDVAAKGGDVIGRVVGTMDDISDSAKKIVDIISVIDGIAFQTNILALNAAVEAARAGEQGRGFAVVAAEVRSLAQRSAGAAKEIKSLIDDSVQKVNAGSQYVNEAGQTMREIVDSVQRVTDIMGEITAASAEQTAGIEQINQAILQMDQVTQQNAALVEQAAAASEAMQDQANKLAQTVSVFKVEGHAARRLELAAPRA</sequence>
<comment type="similarity">
    <text evidence="10">Belongs to the methyl-accepting chemotaxis (MCP) protein family.</text>
</comment>
<dbReference type="CDD" id="cd11386">
    <property type="entry name" value="MCP_signal"/>
    <property type="match status" value="1"/>
</dbReference>
<dbReference type="EMBL" id="SLZQ01000010">
    <property type="protein sequence ID" value="TCS35654.1"/>
    <property type="molecule type" value="Genomic_DNA"/>
</dbReference>
<keyword evidence="4" id="KW-0145">Chemotaxis</keyword>
<dbReference type="InterPro" id="IPR004090">
    <property type="entry name" value="Chemotax_Me-accpt_rcpt"/>
</dbReference>
<keyword evidence="5" id="KW-0997">Cell inner membrane</keyword>
<dbReference type="InterPro" id="IPR003122">
    <property type="entry name" value="Tar_rcpt_lig-bd"/>
</dbReference>
<dbReference type="PROSITE" id="PS50111">
    <property type="entry name" value="CHEMOTAXIS_TRANSDUC_2"/>
    <property type="match status" value="1"/>
</dbReference>
<evidence type="ECO:0000256" key="1">
    <source>
        <dbReference type="ARBA" id="ARBA00004429"/>
    </source>
</evidence>
<evidence type="ECO:0000256" key="13">
    <source>
        <dbReference type="SAM" id="MobiDB-lite"/>
    </source>
</evidence>
<dbReference type="RefSeq" id="WP_132259656.1">
    <property type="nucleotide sequence ID" value="NZ_SLZQ01000010.1"/>
</dbReference>
<keyword evidence="6 14" id="KW-0812">Transmembrane</keyword>
<reference evidence="17 18" key="1">
    <citation type="submission" date="2019-03" db="EMBL/GenBank/DDBJ databases">
        <title>Genomic Encyclopedia of Type Strains, Phase IV (KMG-IV): sequencing the most valuable type-strain genomes for metagenomic binning, comparative biology and taxonomic classification.</title>
        <authorList>
            <person name="Goeker M."/>
        </authorList>
    </citation>
    <scope>NUCLEOTIDE SEQUENCE [LARGE SCALE GENOMIC DNA]</scope>
    <source>
        <strain evidence="17 18">DSM 7445</strain>
    </source>
</reference>
<organism evidence="17 18">
    <name type="scientific">Paucimonas lemoignei</name>
    <name type="common">Pseudomonas lemoignei</name>
    <dbReference type="NCBI Taxonomy" id="29443"/>
    <lineage>
        <taxon>Bacteria</taxon>
        <taxon>Pseudomonadati</taxon>
        <taxon>Pseudomonadota</taxon>
        <taxon>Betaproteobacteria</taxon>
        <taxon>Burkholderiales</taxon>
        <taxon>Burkholderiaceae</taxon>
        <taxon>Paucimonas</taxon>
    </lineage>
</organism>
<dbReference type="Gene3D" id="1.10.287.950">
    <property type="entry name" value="Methyl-accepting chemotaxis protein"/>
    <property type="match status" value="1"/>
</dbReference>
<feature type="transmembrane region" description="Helical" evidence="14">
    <location>
        <begin position="12"/>
        <end position="33"/>
    </location>
</feature>
<keyword evidence="18" id="KW-1185">Reference proteome</keyword>
<evidence type="ECO:0000256" key="5">
    <source>
        <dbReference type="ARBA" id="ARBA00022519"/>
    </source>
</evidence>
<dbReference type="PANTHER" id="PTHR43531:SF14">
    <property type="entry name" value="METHYL-ACCEPTING CHEMOTAXIS PROTEIN I-RELATED"/>
    <property type="match status" value="1"/>
</dbReference>
<gene>
    <name evidence="17" type="ORF">EDC30_110123</name>
</gene>
<evidence type="ECO:0000256" key="14">
    <source>
        <dbReference type="SAM" id="Phobius"/>
    </source>
</evidence>
<evidence type="ECO:0000256" key="7">
    <source>
        <dbReference type="ARBA" id="ARBA00022989"/>
    </source>
</evidence>
<dbReference type="PANTHER" id="PTHR43531">
    <property type="entry name" value="PROTEIN ICFG"/>
    <property type="match status" value="1"/>
</dbReference>
<dbReference type="FunFam" id="1.10.287.950:FF:000002">
    <property type="entry name" value="Methyl-accepting chemotaxis protein"/>
    <property type="match status" value="1"/>
</dbReference>
<dbReference type="SUPFAM" id="SSF58104">
    <property type="entry name" value="Methyl-accepting chemotaxis protein (MCP) signaling domain"/>
    <property type="match status" value="1"/>
</dbReference>
<evidence type="ECO:0000259" key="15">
    <source>
        <dbReference type="PROSITE" id="PS50111"/>
    </source>
</evidence>
<evidence type="ECO:0000313" key="17">
    <source>
        <dbReference type="EMBL" id="TCS35654.1"/>
    </source>
</evidence>
<dbReference type="GO" id="GO:0006935">
    <property type="term" value="P:chemotaxis"/>
    <property type="evidence" value="ECO:0007669"/>
    <property type="project" value="UniProtKB-KW"/>
</dbReference>